<dbReference type="EMBL" id="JBHSTE010000006">
    <property type="protein sequence ID" value="MFC6334528.1"/>
    <property type="molecule type" value="Genomic_DNA"/>
</dbReference>
<evidence type="ECO:0000256" key="9">
    <source>
        <dbReference type="ARBA" id="ARBA00023136"/>
    </source>
</evidence>
<dbReference type="PROSITE" id="PS00211">
    <property type="entry name" value="ABC_TRANSPORTER_1"/>
    <property type="match status" value="1"/>
</dbReference>
<dbReference type="Pfam" id="PF00005">
    <property type="entry name" value="ABC_tran"/>
    <property type="match status" value="1"/>
</dbReference>
<keyword evidence="5" id="KW-0547">Nucleotide-binding</keyword>
<comment type="caution">
    <text evidence="11">The sequence shown here is derived from an EMBL/GenBank/DDBJ whole genome shotgun (WGS) entry which is preliminary data.</text>
</comment>
<evidence type="ECO:0000256" key="2">
    <source>
        <dbReference type="ARBA" id="ARBA00022448"/>
    </source>
</evidence>
<evidence type="ECO:0000256" key="6">
    <source>
        <dbReference type="ARBA" id="ARBA00022840"/>
    </source>
</evidence>
<gene>
    <name evidence="11" type="ORF">ACFP56_18015</name>
</gene>
<keyword evidence="9" id="KW-0472">Membrane</keyword>
<proteinExistence type="predicted"/>
<evidence type="ECO:0000256" key="8">
    <source>
        <dbReference type="ARBA" id="ARBA00023065"/>
    </source>
</evidence>
<accession>A0ABW1V7U1</accession>
<dbReference type="InterPro" id="IPR003593">
    <property type="entry name" value="AAA+_ATPase"/>
</dbReference>
<dbReference type="InterPro" id="IPR051535">
    <property type="entry name" value="Siderophore_ABC-ATPase"/>
</dbReference>
<comment type="subcellular location">
    <subcellularLocation>
        <location evidence="1">Cell membrane</location>
        <topology evidence="1">Peripheral membrane protein</topology>
    </subcellularLocation>
</comment>
<evidence type="ECO:0000313" key="11">
    <source>
        <dbReference type="EMBL" id="MFC6334528.1"/>
    </source>
</evidence>
<evidence type="ECO:0000256" key="5">
    <source>
        <dbReference type="ARBA" id="ARBA00022741"/>
    </source>
</evidence>
<evidence type="ECO:0000313" key="12">
    <source>
        <dbReference type="Proteomes" id="UP001596233"/>
    </source>
</evidence>
<dbReference type="InterPro" id="IPR017871">
    <property type="entry name" value="ABC_transporter-like_CS"/>
</dbReference>
<evidence type="ECO:0000259" key="10">
    <source>
        <dbReference type="PROSITE" id="PS50893"/>
    </source>
</evidence>
<evidence type="ECO:0000256" key="1">
    <source>
        <dbReference type="ARBA" id="ARBA00004202"/>
    </source>
</evidence>
<dbReference type="InterPro" id="IPR003439">
    <property type="entry name" value="ABC_transporter-like_ATP-bd"/>
</dbReference>
<dbReference type="Gene3D" id="3.40.50.300">
    <property type="entry name" value="P-loop containing nucleotide triphosphate hydrolases"/>
    <property type="match status" value="1"/>
</dbReference>
<feature type="domain" description="ABC transporter" evidence="10">
    <location>
        <begin position="2"/>
        <end position="238"/>
    </location>
</feature>
<protein>
    <submittedName>
        <fullName evidence="11">ABC transporter ATP-binding protein</fullName>
    </submittedName>
</protein>
<dbReference type="InterPro" id="IPR027417">
    <property type="entry name" value="P-loop_NTPase"/>
</dbReference>
<keyword evidence="6 11" id="KW-0067">ATP-binding</keyword>
<reference evidence="12" key="1">
    <citation type="journal article" date="2019" name="Int. J. Syst. Evol. Microbiol.">
        <title>The Global Catalogue of Microorganisms (GCM) 10K type strain sequencing project: providing services to taxonomists for standard genome sequencing and annotation.</title>
        <authorList>
            <consortium name="The Broad Institute Genomics Platform"/>
            <consortium name="The Broad Institute Genome Sequencing Center for Infectious Disease"/>
            <person name="Wu L."/>
            <person name="Ma J."/>
        </authorList>
    </citation>
    <scope>NUCLEOTIDE SEQUENCE [LARGE SCALE GENOMIC DNA]</scope>
    <source>
        <strain evidence="12">PCU 280</strain>
    </source>
</reference>
<dbReference type="PROSITE" id="PS50893">
    <property type="entry name" value="ABC_TRANSPORTER_2"/>
    <property type="match status" value="1"/>
</dbReference>
<name>A0ABW1V7U1_9BACL</name>
<dbReference type="RefSeq" id="WP_379237282.1">
    <property type="nucleotide sequence ID" value="NZ_JBHSTE010000006.1"/>
</dbReference>
<sequence>MIAVEELSSGYDKELVFSKLSTTIEEGKISTIIGPNGCGKSTLLKTIGRILHKKSGNIYIQDQNMEKLHTRDIAQKLAVLSQNPIAPNGLKVEELISYGRYPHRKNIGRLTPKDKEMIHWAMSITHTLPFRDRNIEQLSGGQRQKVWLAMALAQETKILLLDEPTTYLDMAHQLEVLHIVKKLNEQHGCTIVMVLHDINHAARFSHQIIAMRNGKIIAEGVPEQIMTPEVLEDVYHIAARIMIDPETGCPVCYSYDMLPEKPVEKKEEEYTRTRNMETAVIG</sequence>
<dbReference type="SMART" id="SM00382">
    <property type="entry name" value="AAA"/>
    <property type="match status" value="1"/>
</dbReference>
<keyword evidence="8" id="KW-0406">Ion transport</keyword>
<keyword evidence="7" id="KW-0408">Iron</keyword>
<dbReference type="GO" id="GO:0005524">
    <property type="term" value="F:ATP binding"/>
    <property type="evidence" value="ECO:0007669"/>
    <property type="project" value="UniProtKB-KW"/>
</dbReference>
<dbReference type="CDD" id="cd03214">
    <property type="entry name" value="ABC_Iron-Siderophores_B12_Hemin"/>
    <property type="match status" value="1"/>
</dbReference>
<keyword evidence="4" id="KW-0410">Iron transport</keyword>
<evidence type="ECO:0000256" key="7">
    <source>
        <dbReference type="ARBA" id="ARBA00023004"/>
    </source>
</evidence>
<dbReference type="Proteomes" id="UP001596233">
    <property type="component" value="Unassembled WGS sequence"/>
</dbReference>
<dbReference type="PANTHER" id="PTHR42771">
    <property type="entry name" value="IRON(3+)-HYDROXAMATE IMPORT ATP-BINDING PROTEIN FHUC"/>
    <property type="match status" value="1"/>
</dbReference>
<evidence type="ECO:0000256" key="3">
    <source>
        <dbReference type="ARBA" id="ARBA00022475"/>
    </source>
</evidence>
<dbReference type="PANTHER" id="PTHR42771:SF4">
    <property type="entry name" value="IRON(3+)-HYDROXAMATE IMPORT ATP-BINDING PROTEIN FHUC"/>
    <property type="match status" value="1"/>
</dbReference>
<dbReference type="SUPFAM" id="SSF52540">
    <property type="entry name" value="P-loop containing nucleoside triphosphate hydrolases"/>
    <property type="match status" value="1"/>
</dbReference>
<organism evidence="11 12">
    <name type="scientific">Paenibacillus septentrionalis</name>
    <dbReference type="NCBI Taxonomy" id="429342"/>
    <lineage>
        <taxon>Bacteria</taxon>
        <taxon>Bacillati</taxon>
        <taxon>Bacillota</taxon>
        <taxon>Bacilli</taxon>
        <taxon>Bacillales</taxon>
        <taxon>Paenibacillaceae</taxon>
        <taxon>Paenibacillus</taxon>
    </lineage>
</organism>
<evidence type="ECO:0000256" key="4">
    <source>
        <dbReference type="ARBA" id="ARBA00022496"/>
    </source>
</evidence>
<keyword evidence="3" id="KW-1003">Cell membrane</keyword>
<keyword evidence="2" id="KW-0813">Transport</keyword>
<keyword evidence="12" id="KW-1185">Reference proteome</keyword>